<name>A0ABT5SZ57_9PSEU</name>
<accession>A0ABT5SZ57</accession>
<organism evidence="1 2">
    <name type="scientific">Actinomycetospora lemnae</name>
    <dbReference type="NCBI Taxonomy" id="3019891"/>
    <lineage>
        <taxon>Bacteria</taxon>
        <taxon>Bacillati</taxon>
        <taxon>Actinomycetota</taxon>
        <taxon>Actinomycetes</taxon>
        <taxon>Pseudonocardiales</taxon>
        <taxon>Pseudonocardiaceae</taxon>
        <taxon>Actinomycetospora</taxon>
    </lineage>
</organism>
<evidence type="ECO:0000313" key="2">
    <source>
        <dbReference type="Proteomes" id="UP001300763"/>
    </source>
</evidence>
<reference evidence="1 2" key="1">
    <citation type="submission" date="2023-02" db="EMBL/GenBank/DDBJ databases">
        <title>Genome sequencing required for Actinomycetospora new species description.</title>
        <authorList>
            <person name="Saimee Y."/>
            <person name="Duangmal K."/>
        </authorList>
    </citation>
    <scope>NUCLEOTIDE SEQUENCE [LARGE SCALE GENOMIC DNA]</scope>
    <source>
        <strain evidence="1 2">DW7H6</strain>
    </source>
</reference>
<dbReference type="RefSeq" id="WP_274202532.1">
    <property type="nucleotide sequence ID" value="NZ_JAQZAO010000010.1"/>
</dbReference>
<dbReference type="EMBL" id="JAQZAO010000010">
    <property type="protein sequence ID" value="MDD7968001.1"/>
    <property type="molecule type" value="Genomic_DNA"/>
</dbReference>
<gene>
    <name evidence="1" type="ORF">PGB27_21875</name>
</gene>
<sequence length="90" mass="10196">MADDEDDARRSDHRIAETVLRRLQVLDHPRRWQAHVEHGHLVLCDDFDDPVQQHLASIIAIAVPGVSSIETHLRSTCPHHHRGRLAGPAH</sequence>
<evidence type="ECO:0008006" key="3">
    <source>
        <dbReference type="Google" id="ProtNLM"/>
    </source>
</evidence>
<dbReference type="Proteomes" id="UP001300763">
    <property type="component" value="Unassembled WGS sequence"/>
</dbReference>
<evidence type="ECO:0000313" key="1">
    <source>
        <dbReference type="EMBL" id="MDD7968001.1"/>
    </source>
</evidence>
<protein>
    <recommendedName>
        <fullName evidence="3">BON domain-containing protein</fullName>
    </recommendedName>
</protein>
<comment type="caution">
    <text evidence="1">The sequence shown here is derived from an EMBL/GenBank/DDBJ whole genome shotgun (WGS) entry which is preliminary data.</text>
</comment>
<keyword evidence="2" id="KW-1185">Reference proteome</keyword>
<proteinExistence type="predicted"/>